<dbReference type="Pfam" id="PF01695">
    <property type="entry name" value="IstB_IS21"/>
    <property type="match status" value="1"/>
</dbReference>
<dbReference type="Gene3D" id="3.40.50.300">
    <property type="entry name" value="P-loop containing nucleotide triphosphate hydrolases"/>
    <property type="match status" value="1"/>
</dbReference>
<dbReference type="EMBL" id="FOJO01000018">
    <property type="protein sequence ID" value="SFA57756.1"/>
    <property type="molecule type" value="Genomic_DNA"/>
</dbReference>
<dbReference type="GO" id="GO:0005524">
    <property type="term" value="F:ATP binding"/>
    <property type="evidence" value="ECO:0007669"/>
    <property type="project" value="InterPro"/>
</dbReference>
<accession>A0A1I0U3P3</accession>
<evidence type="ECO:0000313" key="3">
    <source>
        <dbReference type="Proteomes" id="UP000182312"/>
    </source>
</evidence>
<protein>
    <submittedName>
        <fullName evidence="2">IstB-like ATP binding protein</fullName>
    </submittedName>
</protein>
<name>A0A1I0U3P3_9RHOB</name>
<gene>
    <name evidence="2" type="ORF">SAMN04487972_11838</name>
</gene>
<evidence type="ECO:0000259" key="1">
    <source>
        <dbReference type="Pfam" id="PF01695"/>
    </source>
</evidence>
<feature type="domain" description="IstB-like ATP-binding" evidence="1">
    <location>
        <begin position="29"/>
        <end position="91"/>
    </location>
</feature>
<dbReference type="AlphaFoldDB" id="A0A1I0U3P3"/>
<dbReference type="Proteomes" id="UP000182312">
    <property type="component" value="Unassembled WGS sequence"/>
</dbReference>
<reference evidence="2 3" key="1">
    <citation type="submission" date="2016-10" db="EMBL/GenBank/DDBJ databases">
        <authorList>
            <person name="de Groot N.N."/>
        </authorList>
    </citation>
    <scope>NUCLEOTIDE SEQUENCE [LARGE SCALE GENOMIC DNA]</scope>
    <source>
        <strain evidence="2 3">CGMCC 1.6117</strain>
    </source>
</reference>
<organism evidence="2 3">
    <name type="scientific">Paracoccus halophilus</name>
    <dbReference type="NCBI Taxonomy" id="376733"/>
    <lineage>
        <taxon>Bacteria</taxon>
        <taxon>Pseudomonadati</taxon>
        <taxon>Pseudomonadota</taxon>
        <taxon>Alphaproteobacteria</taxon>
        <taxon>Rhodobacterales</taxon>
        <taxon>Paracoccaceae</taxon>
        <taxon>Paracoccus</taxon>
    </lineage>
</organism>
<dbReference type="InterPro" id="IPR002611">
    <property type="entry name" value="IstB_ATP-bd"/>
</dbReference>
<sequence>MSAWALASPPARKACRCASLPLPPWSCELVEAIDERRLQRLQKSLAIQDLLIIDELGFVPLIKTGAELLYEIISQRHERGSIIITSNLPCDE</sequence>
<dbReference type="InterPro" id="IPR027417">
    <property type="entry name" value="P-loop_NTPase"/>
</dbReference>
<evidence type="ECO:0000313" key="2">
    <source>
        <dbReference type="EMBL" id="SFA57756.1"/>
    </source>
</evidence>
<proteinExistence type="predicted"/>